<dbReference type="FunCoup" id="A0A152A3Q1">
    <property type="interactions" value="91"/>
</dbReference>
<evidence type="ECO:0000256" key="1">
    <source>
        <dbReference type="ARBA" id="ARBA00006484"/>
    </source>
</evidence>
<comment type="catalytic activity">
    <reaction evidence="5">
        <text>a (3S)-3-hydroxyacyl-CoA + NAD(+) = a 3-oxoacyl-CoA + NADH + H(+)</text>
        <dbReference type="Rhea" id="RHEA:22432"/>
        <dbReference type="ChEBI" id="CHEBI:15378"/>
        <dbReference type="ChEBI" id="CHEBI:57318"/>
        <dbReference type="ChEBI" id="CHEBI:57540"/>
        <dbReference type="ChEBI" id="CHEBI:57945"/>
        <dbReference type="ChEBI" id="CHEBI:90726"/>
        <dbReference type="EC" id="1.1.1.35"/>
    </reaction>
    <physiologicalReaction direction="left-to-right" evidence="5">
        <dbReference type="Rhea" id="RHEA:22433"/>
    </physiologicalReaction>
    <physiologicalReaction direction="right-to-left" evidence="5">
        <dbReference type="Rhea" id="RHEA:22434"/>
    </physiologicalReaction>
</comment>
<dbReference type="Proteomes" id="UP000076078">
    <property type="component" value="Unassembled WGS sequence"/>
</dbReference>
<comment type="catalytic activity">
    <reaction evidence="13">
        <text>cortisone + NAD(+) = 17alpha-hydroxypregn-4-en-3,11,20-trione-21-al + NADH + H(+)</text>
        <dbReference type="Rhea" id="RHEA:42016"/>
        <dbReference type="ChEBI" id="CHEBI:15378"/>
        <dbReference type="ChEBI" id="CHEBI:16962"/>
        <dbReference type="ChEBI" id="CHEBI:57540"/>
        <dbReference type="ChEBI" id="CHEBI:57945"/>
        <dbReference type="ChEBI" id="CHEBI:78596"/>
    </reaction>
    <physiologicalReaction direction="left-to-right" evidence="13">
        <dbReference type="Rhea" id="RHEA:42017"/>
    </physiologicalReaction>
</comment>
<name>A0A152A3Q1_TIELA</name>
<dbReference type="InterPro" id="IPR036291">
    <property type="entry name" value="NAD(P)-bd_dom_sf"/>
</dbReference>
<dbReference type="PRINTS" id="PR00080">
    <property type="entry name" value="SDRFAMILY"/>
</dbReference>
<dbReference type="OrthoDB" id="1274115at2759"/>
<keyword evidence="2" id="KW-0560">Oxidoreductase</keyword>
<comment type="similarity">
    <text evidence="1 19">Belongs to the short-chain dehydrogenases/reductases (SDR) family.</text>
</comment>
<evidence type="ECO:0000256" key="7">
    <source>
        <dbReference type="ARBA" id="ARBA00050435"/>
    </source>
</evidence>
<evidence type="ECO:0000256" key="8">
    <source>
        <dbReference type="ARBA" id="ARBA00050927"/>
    </source>
</evidence>
<dbReference type="InterPro" id="IPR002347">
    <property type="entry name" value="SDR_fam"/>
</dbReference>
<dbReference type="GO" id="GO:0004303">
    <property type="term" value="F:estradiol 17-beta-dehydrogenase [NAD(P)+] activity"/>
    <property type="evidence" value="ECO:0007669"/>
    <property type="project" value="UniProtKB-EC"/>
</dbReference>
<dbReference type="InterPro" id="IPR020904">
    <property type="entry name" value="Sc_DH/Rdtase_CS"/>
</dbReference>
<comment type="catalytic activity">
    <reaction evidence="4">
        <text>17beta-estradiol + NAD(+) = estrone + NADH + H(+)</text>
        <dbReference type="Rhea" id="RHEA:24612"/>
        <dbReference type="ChEBI" id="CHEBI:15378"/>
        <dbReference type="ChEBI" id="CHEBI:16469"/>
        <dbReference type="ChEBI" id="CHEBI:17263"/>
        <dbReference type="ChEBI" id="CHEBI:57540"/>
        <dbReference type="ChEBI" id="CHEBI:57945"/>
        <dbReference type="EC" id="1.1.1.62"/>
    </reaction>
    <physiologicalReaction direction="left-to-right" evidence="4">
        <dbReference type="Rhea" id="RHEA:24613"/>
    </physiologicalReaction>
</comment>
<evidence type="ECO:0000256" key="9">
    <source>
        <dbReference type="ARBA" id="ARBA00051004"/>
    </source>
</evidence>
<gene>
    <name evidence="21" type="ORF">DLAC_02954</name>
</gene>
<evidence type="ECO:0000256" key="3">
    <source>
        <dbReference type="ARBA" id="ARBA00024071"/>
    </source>
</evidence>
<keyword evidence="22" id="KW-1185">Reference proteome</keyword>
<dbReference type="GO" id="GO:0047044">
    <property type="term" value="F:androstan-3-alpha,17-beta-diol dehydrogenase (NAD+) activity"/>
    <property type="evidence" value="ECO:0007669"/>
    <property type="project" value="UniProtKB-EC"/>
</dbReference>
<dbReference type="Gene3D" id="3.40.50.720">
    <property type="entry name" value="NAD(P)-binding Rossmann-like Domain"/>
    <property type="match status" value="1"/>
</dbReference>
<evidence type="ECO:0000313" key="22">
    <source>
        <dbReference type="Proteomes" id="UP000076078"/>
    </source>
</evidence>
<dbReference type="GO" id="GO:0003857">
    <property type="term" value="F:(3S)-3-hydroxyacyl-CoA dehydrogenase (NAD+) activity"/>
    <property type="evidence" value="ECO:0007669"/>
    <property type="project" value="UniProtKB-EC"/>
</dbReference>
<comment type="catalytic activity">
    <reaction evidence="6">
        <text>5alpha-androstane-3alpha,17beta-diol + NAD(+) = 17beta-hydroxy-5alpha-androstan-3-one + NADH + H(+)</text>
        <dbReference type="Rhea" id="RHEA:42004"/>
        <dbReference type="ChEBI" id="CHEBI:15378"/>
        <dbReference type="ChEBI" id="CHEBI:16330"/>
        <dbReference type="ChEBI" id="CHEBI:36713"/>
        <dbReference type="ChEBI" id="CHEBI:57540"/>
        <dbReference type="ChEBI" id="CHEBI:57945"/>
        <dbReference type="EC" id="1.1.1.53"/>
    </reaction>
    <physiologicalReaction direction="right-to-left" evidence="6">
        <dbReference type="Rhea" id="RHEA:42006"/>
    </physiologicalReaction>
</comment>
<comment type="catalytic activity">
    <reaction evidence="9">
        <text>(3S)-3-hydroxybutanoyl-CoA + NAD(+) = acetoacetyl-CoA + NADH + H(+)</text>
        <dbReference type="Rhea" id="RHEA:30799"/>
        <dbReference type="ChEBI" id="CHEBI:15378"/>
        <dbReference type="ChEBI" id="CHEBI:57286"/>
        <dbReference type="ChEBI" id="CHEBI:57316"/>
        <dbReference type="ChEBI" id="CHEBI:57540"/>
        <dbReference type="ChEBI" id="CHEBI:57945"/>
    </reaction>
    <physiologicalReaction direction="left-to-right" evidence="9">
        <dbReference type="Rhea" id="RHEA:30800"/>
    </physiologicalReaction>
    <physiologicalReaction direction="right-to-left" evidence="9">
        <dbReference type="Rhea" id="RHEA:30801"/>
    </physiologicalReaction>
</comment>
<dbReference type="EMBL" id="LODT01000013">
    <property type="protein sequence ID" value="KYR00892.1"/>
    <property type="molecule type" value="Genomic_DNA"/>
</dbReference>
<evidence type="ECO:0000256" key="6">
    <source>
        <dbReference type="ARBA" id="ARBA00050365"/>
    </source>
</evidence>
<dbReference type="OMA" id="RHIFEND"/>
<dbReference type="Pfam" id="PF00106">
    <property type="entry name" value="adh_short"/>
    <property type="match status" value="1"/>
</dbReference>
<evidence type="ECO:0000256" key="19">
    <source>
        <dbReference type="RuleBase" id="RU000363"/>
    </source>
</evidence>
<feature type="domain" description="Ketoreductase" evidence="20">
    <location>
        <begin position="6"/>
        <end position="199"/>
    </location>
</feature>
<evidence type="ECO:0000259" key="20">
    <source>
        <dbReference type="SMART" id="SM00822"/>
    </source>
</evidence>
<evidence type="ECO:0000256" key="11">
    <source>
        <dbReference type="ARBA" id="ARBA00051831"/>
    </source>
</evidence>
<dbReference type="PRINTS" id="PR00081">
    <property type="entry name" value="GDHRDH"/>
</dbReference>
<evidence type="ECO:0000256" key="14">
    <source>
        <dbReference type="ARBA" id="ARBA00052668"/>
    </source>
</evidence>
<evidence type="ECO:0000256" key="16">
    <source>
        <dbReference type="ARBA" id="ARBA00079624"/>
    </source>
</evidence>
<evidence type="ECO:0000256" key="17">
    <source>
        <dbReference type="ARBA" id="ARBA00082293"/>
    </source>
</evidence>
<dbReference type="PROSITE" id="PS00061">
    <property type="entry name" value="ADH_SHORT"/>
    <property type="match status" value="1"/>
</dbReference>
<organism evidence="21 22">
    <name type="scientific">Tieghemostelium lacteum</name>
    <name type="common">Slime mold</name>
    <name type="synonym">Dictyostelium lacteum</name>
    <dbReference type="NCBI Taxonomy" id="361077"/>
    <lineage>
        <taxon>Eukaryota</taxon>
        <taxon>Amoebozoa</taxon>
        <taxon>Evosea</taxon>
        <taxon>Eumycetozoa</taxon>
        <taxon>Dictyostelia</taxon>
        <taxon>Dictyosteliales</taxon>
        <taxon>Raperosteliaceae</taxon>
        <taxon>Tieghemostelium</taxon>
    </lineage>
</organism>
<protein>
    <recommendedName>
        <fullName evidence="15">3-hydroxyacyl-CoA dehydrogenase type-2</fullName>
        <ecNumber evidence="3">1.1.1.53</ecNumber>
    </recommendedName>
    <alternativeName>
        <fullName evidence="17">3-hydroxyacyl-CoA dehydrogenase type II</fullName>
    </alternativeName>
    <alternativeName>
        <fullName evidence="18">Mitochondrial ribonuclease P protein 2</fullName>
    </alternativeName>
    <alternativeName>
        <fullName evidence="16">Type II HADH</fullName>
    </alternativeName>
</protein>
<evidence type="ECO:0000256" key="2">
    <source>
        <dbReference type="ARBA" id="ARBA00023002"/>
    </source>
</evidence>
<dbReference type="InParanoid" id="A0A152A3Q1"/>
<evidence type="ECO:0000256" key="13">
    <source>
        <dbReference type="ARBA" id="ARBA00052417"/>
    </source>
</evidence>
<evidence type="ECO:0000313" key="21">
    <source>
        <dbReference type="EMBL" id="KYR00892.1"/>
    </source>
</evidence>
<dbReference type="PANTHER" id="PTHR43658">
    <property type="entry name" value="SHORT-CHAIN DEHYDROGENASE/REDUCTASE"/>
    <property type="match status" value="1"/>
</dbReference>
<reference evidence="21 22" key="1">
    <citation type="submission" date="2015-12" db="EMBL/GenBank/DDBJ databases">
        <title>Dictyostelia acquired genes for synthesis and detection of signals that induce cell-type specialization by lateral gene transfer from prokaryotes.</title>
        <authorList>
            <person name="Gloeckner G."/>
            <person name="Schaap P."/>
        </authorList>
    </citation>
    <scope>NUCLEOTIDE SEQUENCE [LARGE SCALE GENOMIC DNA]</scope>
    <source>
        <strain evidence="21 22">TK</strain>
    </source>
</reference>
<comment type="catalytic activity">
    <reaction evidence="14">
        <text>11-dehydrocorticosterone + NAD(+) = pregn-4-ene-3,11,20,21-tetraone + NADH + H(+)</text>
        <dbReference type="Rhea" id="RHEA:42020"/>
        <dbReference type="ChEBI" id="CHEBI:15378"/>
        <dbReference type="ChEBI" id="CHEBI:57540"/>
        <dbReference type="ChEBI" id="CHEBI:57945"/>
        <dbReference type="ChEBI" id="CHEBI:78600"/>
        <dbReference type="ChEBI" id="CHEBI:78601"/>
    </reaction>
    <physiologicalReaction direction="left-to-right" evidence="14">
        <dbReference type="Rhea" id="RHEA:42021"/>
    </physiologicalReaction>
</comment>
<dbReference type="STRING" id="361077.A0A152A3Q1"/>
<sequence length="260" mass="28186">MKIKDHTFIVTGGASGLGEATSKHLSTQGANVVILDMNQEKGEQLVKELGPSRTLFCNTDITSEDSVKKAIKDTITKFKAIHGVVNCAGIAVAMRTVTSRAVFPLDVFNKVLQVNLVGTFNVIRLVADQTKSQALTESGERCVFIMTASVAAYDGQQGQSAYSASKGGIVGMTLPLAREFASLSMRIMSIAPGTFWTPMVAMLPEDATKKIAENIPFPRRMGKPEEFAFLVQHILENTYLNGDTIRLDGSVRLPLLPSKY</sequence>
<dbReference type="FunFam" id="3.40.50.720:FF:000215">
    <property type="entry name" value="3-hydroxyacyl-CoA dehydrogenase type-2"/>
    <property type="match status" value="1"/>
</dbReference>
<evidence type="ECO:0000256" key="4">
    <source>
        <dbReference type="ARBA" id="ARBA00049381"/>
    </source>
</evidence>
<comment type="catalytic activity">
    <reaction evidence="10">
        <text>3beta,7beta-dihydroxy-5beta-cholan-24-oate + NAD(+) = 3beta-hydroxy-7-oxo-5beta-cholan-24-oate + NADH + H(+)</text>
        <dbReference type="Rhea" id="RHEA:42024"/>
        <dbReference type="ChEBI" id="CHEBI:15378"/>
        <dbReference type="ChEBI" id="CHEBI:57540"/>
        <dbReference type="ChEBI" id="CHEBI:57945"/>
        <dbReference type="ChEBI" id="CHEBI:78602"/>
        <dbReference type="ChEBI" id="CHEBI:78603"/>
    </reaction>
    <physiologicalReaction direction="left-to-right" evidence="10">
        <dbReference type="Rhea" id="RHEA:42025"/>
    </physiologicalReaction>
</comment>
<evidence type="ECO:0000256" key="15">
    <source>
        <dbReference type="ARBA" id="ARBA00072938"/>
    </source>
</evidence>
<accession>A0A152A3Q1</accession>
<evidence type="ECO:0000256" key="18">
    <source>
        <dbReference type="ARBA" id="ARBA00082399"/>
    </source>
</evidence>
<comment type="catalytic activity">
    <reaction evidence="11">
        <text>ursodeoxycholate + NAD(+) = 7-oxolithocholate + NADH + H(+)</text>
        <dbReference type="Rhea" id="RHEA:42028"/>
        <dbReference type="ChEBI" id="CHEBI:15378"/>
        <dbReference type="ChEBI" id="CHEBI:57540"/>
        <dbReference type="ChEBI" id="CHEBI:57945"/>
        <dbReference type="ChEBI" id="CHEBI:78604"/>
        <dbReference type="ChEBI" id="CHEBI:78605"/>
    </reaction>
    <physiologicalReaction direction="left-to-right" evidence="11">
        <dbReference type="Rhea" id="RHEA:42029"/>
    </physiologicalReaction>
</comment>
<proteinExistence type="inferred from homology"/>
<dbReference type="AlphaFoldDB" id="A0A152A3Q1"/>
<dbReference type="EC" id="1.1.1.53" evidence="3"/>
<comment type="catalytic activity">
    <reaction evidence="7">
        <text>17beta-hydroxy-5alpha-androstan-3-one + NAD(+) = 5alpha-androstan-3,17-dione + NADH + H(+)</text>
        <dbReference type="Rhea" id="RHEA:41992"/>
        <dbReference type="ChEBI" id="CHEBI:15378"/>
        <dbReference type="ChEBI" id="CHEBI:15994"/>
        <dbReference type="ChEBI" id="CHEBI:16330"/>
        <dbReference type="ChEBI" id="CHEBI:57540"/>
        <dbReference type="ChEBI" id="CHEBI:57945"/>
    </reaction>
    <physiologicalReaction direction="left-to-right" evidence="7">
        <dbReference type="Rhea" id="RHEA:41993"/>
    </physiologicalReaction>
</comment>
<comment type="catalytic activity">
    <reaction evidence="8">
        <text>cortisol + NAD(+) = 11beta,17alpha-dihydroxypregn-4-ene-3,20,21-trione + NADH + H(+)</text>
        <dbReference type="Rhea" id="RHEA:42012"/>
        <dbReference type="ChEBI" id="CHEBI:15378"/>
        <dbReference type="ChEBI" id="CHEBI:17650"/>
        <dbReference type="ChEBI" id="CHEBI:57540"/>
        <dbReference type="ChEBI" id="CHEBI:57945"/>
        <dbReference type="ChEBI" id="CHEBI:78595"/>
    </reaction>
    <physiologicalReaction direction="left-to-right" evidence="8">
        <dbReference type="Rhea" id="RHEA:42013"/>
    </physiologicalReaction>
</comment>
<dbReference type="SUPFAM" id="SSF51735">
    <property type="entry name" value="NAD(P)-binding Rossmann-fold domains"/>
    <property type="match status" value="1"/>
</dbReference>
<dbReference type="SMART" id="SM00822">
    <property type="entry name" value="PKS_KR"/>
    <property type="match status" value="1"/>
</dbReference>
<evidence type="ECO:0000256" key="10">
    <source>
        <dbReference type="ARBA" id="ARBA00051637"/>
    </source>
</evidence>
<dbReference type="InterPro" id="IPR057326">
    <property type="entry name" value="KR_dom"/>
</dbReference>
<dbReference type="PANTHER" id="PTHR43658:SF8">
    <property type="entry name" value="17-BETA-HYDROXYSTEROID DEHYDROGENASE 14-RELATED"/>
    <property type="match status" value="1"/>
</dbReference>
<comment type="caution">
    <text evidence="21">The sequence shown here is derived from an EMBL/GenBank/DDBJ whole genome shotgun (WGS) entry which is preliminary data.</text>
</comment>
<evidence type="ECO:0000256" key="12">
    <source>
        <dbReference type="ARBA" id="ARBA00052095"/>
    </source>
</evidence>
<comment type="catalytic activity">
    <reaction evidence="12">
        <text>5alpha-pregnan-20beta-ol-3-one + NAD(+) = 5alpha-pregnane-3,20-dione + NADH + H(+)</text>
        <dbReference type="Rhea" id="RHEA:42008"/>
        <dbReference type="ChEBI" id="CHEBI:15378"/>
        <dbReference type="ChEBI" id="CHEBI:28952"/>
        <dbReference type="ChEBI" id="CHEBI:57540"/>
        <dbReference type="ChEBI" id="CHEBI:57945"/>
        <dbReference type="ChEBI" id="CHEBI:78594"/>
    </reaction>
    <physiologicalReaction direction="left-to-right" evidence="12">
        <dbReference type="Rhea" id="RHEA:42009"/>
    </physiologicalReaction>
</comment>
<evidence type="ECO:0000256" key="5">
    <source>
        <dbReference type="ARBA" id="ARBA00050141"/>
    </source>
</evidence>